<dbReference type="AlphaFoldDB" id="A0A916U4W7"/>
<proteinExistence type="predicted"/>
<reference evidence="2" key="2">
    <citation type="submission" date="2020-09" db="EMBL/GenBank/DDBJ databases">
        <authorList>
            <person name="Sun Q."/>
            <person name="Zhou Y."/>
        </authorList>
    </citation>
    <scope>NUCLEOTIDE SEQUENCE</scope>
    <source>
        <strain evidence="2">CGMCC 1.15478</strain>
    </source>
</reference>
<evidence type="ECO:0000313" key="2">
    <source>
        <dbReference type="EMBL" id="GGC60816.1"/>
    </source>
</evidence>
<reference evidence="2" key="1">
    <citation type="journal article" date="2014" name="Int. J. Syst. Evol. Microbiol.">
        <title>Complete genome sequence of Corynebacterium casei LMG S-19264T (=DSM 44701T), isolated from a smear-ripened cheese.</title>
        <authorList>
            <consortium name="US DOE Joint Genome Institute (JGI-PGF)"/>
            <person name="Walter F."/>
            <person name="Albersmeier A."/>
            <person name="Kalinowski J."/>
            <person name="Ruckert C."/>
        </authorList>
    </citation>
    <scope>NUCLEOTIDE SEQUENCE</scope>
    <source>
        <strain evidence="2">CGMCC 1.15478</strain>
    </source>
</reference>
<evidence type="ECO:0000313" key="3">
    <source>
        <dbReference type="Proteomes" id="UP000641514"/>
    </source>
</evidence>
<dbReference type="Proteomes" id="UP000641514">
    <property type="component" value="Unassembled WGS sequence"/>
</dbReference>
<gene>
    <name evidence="2" type="ORF">GCM10011410_11610</name>
</gene>
<evidence type="ECO:0000256" key="1">
    <source>
        <dbReference type="SAM" id="MobiDB-lite"/>
    </source>
</evidence>
<comment type="caution">
    <text evidence="2">The sequence shown here is derived from an EMBL/GenBank/DDBJ whole genome shotgun (WGS) entry which is preliminary data.</text>
</comment>
<keyword evidence="3" id="KW-1185">Reference proteome</keyword>
<feature type="region of interest" description="Disordered" evidence="1">
    <location>
        <begin position="70"/>
        <end position="91"/>
    </location>
</feature>
<name>A0A916U4W7_9ACTN</name>
<protein>
    <submittedName>
        <fullName evidence="2">Uncharacterized protein</fullName>
    </submittedName>
</protein>
<accession>A0A916U4W7</accession>
<dbReference type="EMBL" id="BMJH01000001">
    <property type="protein sequence ID" value="GGC60816.1"/>
    <property type="molecule type" value="Genomic_DNA"/>
</dbReference>
<organism evidence="2 3">
    <name type="scientific">Hoyosella rhizosphaerae</name>
    <dbReference type="NCBI Taxonomy" id="1755582"/>
    <lineage>
        <taxon>Bacteria</taxon>
        <taxon>Bacillati</taxon>
        <taxon>Actinomycetota</taxon>
        <taxon>Actinomycetes</taxon>
        <taxon>Mycobacteriales</taxon>
        <taxon>Hoyosellaceae</taxon>
        <taxon>Hoyosella</taxon>
    </lineage>
</organism>
<sequence>MISAIHHAPARVWGSSALACFFALVGVFDGADEVESNAEASFDGAGWGADPVTGEPVAGESDSGICDPVSDETGIFSGPLGDGSDDLGDIT</sequence>